<accession>A0A2V3PKK4</accession>
<keyword evidence="3" id="KW-1185">Reference proteome</keyword>
<comment type="caution">
    <text evidence="2">The sequence shown here is derived from an EMBL/GenBank/DDBJ whole genome shotgun (WGS) entry which is preliminary data.</text>
</comment>
<organism evidence="2 3">
    <name type="scientific">Dysgonomonas alginatilytica</name>
    <dbReference type="NCBI Taxonomy" id="1605892"/>
    <lineage>
        <taxon>Bacteria</taxon>
        <taxon>Pseudomonadati</taxon>
        <taxon>Bacteroidota</taxon>
        <taxon>Bacteroidia</taxon>
        <taxon>Bacteroidales</taxon>
        <taxon>Dysgonomonadaceae</taxon>
        <taxon>Dysgonomonas</taxon>
    </lineage>
</organism>
<name>A0A2V3PKK4_9BACT</name>
<evidence type="ECO:0000313" key="2">
    <source>
        <dbReference type="EMBL" id="PXV59447.1"/>
    </source>
</evidence>
<gene>
    <name evidence="2" type="ORF">CLV62_13519</name>
</gene>
<evidence type="ECO:0000313" key="3">
    <source>
        <dbReference type="Proteomes" id="UP000247973"/>
    </source>
</evidence>
<feature type="transmembrane region" description="Helical" evidence="1">
    <location>
        <begin position="12"/>
        <end position="31"/>
    </location>
</feature>
<dbReference type="EMBL" id="QICL01000035">
    <property type="protein sequence ID" value="PXV59447.1"/>
    <property type="molecule type" value="Genomic_DNA"/>
</dbReference>
<keyword evidence="1" id="KW-0812">Transmembrane</keyword>
<dbReference type="Proteomes" id="UP000247973">
    <property type="component" value="Unassembled WGS sequence"/>
</dbReference>
<sequence>MRHNINLPSVLVWIIYPLGFTIFVIFCFMTCNSKPLGSENAEPPVQKDTSSLVMTFMPDNFKQPVERTAYRSYKTMPDINCSSRVDHIPAERFRVANYFSPGQKLGVVDTECLISL</sequence>
<evidence type="ECO:0000256" key="1">
    <source>
        <dbReference type="SAM" id="Phobius"/>
    </source>
</evidence>
<keyword evidence="1" id="KW-0472">Membrane</keyword>
<dbReference type="AlphaFoldDB" id="A0A2V3PKK4"/>
<protein>
    <submittedName>
        <fullName evidence="2">Uncharacterized protein</fullName>
    </submittedName>
</protein>
<keyword evidence="1" id="KW-1133">Transmembrane helix</keyword>
<proteinExistence type="predicted"/>
<reference evidence="2 3" key="1">
    <citation type="submission" date="2018-03" db="EMBL/GenBank/DDBJ databases">
        <title>Genomic Encyclopedia of Archaeal and Bacterial Type Strains, Phase II (KMG-II): from individual species to whole genera.</title>
        <authorList>
            <person name="Goeker M."/>
        </authorList>
    </citation>
    <scope>NUCLEOTIDE SEQUENCE [LARGE SCALE GENOMIC DNA]</scope>
    <source>
        <strain evidence="2 3">DSM 100214</strain>
    </source>
</reference>